<dbReference type="AlphaFoldDB" id="A0A9X0AQR5"/>
<keyword evidence="2" id="KW-1185">Reference proteome</keyword>
<evidence type="ECO:0000313" key="1">
    <source>
        <dbReference type="EMBL" id="KAJ8067237.1"/>
    </source>
</evidence>
<gene>
    <name evidence="1" type="ORF">OCU04_004601</name>
</gene>
<evidence type="ECO:0000313" key="2">
    <source>
        <dbReference type="Proteomes" id="UP001152300"/>
    </source>
</evidence>
<dbReference type="OrthoDB" id="3521330at2759"/>
<sequence length="229" mass="26206">MLTVIHIPFLDFEIYSEFTRIKKVVSDTIEEEEREMAVMKGVLGRYSYEKLPSAPPSLAFTYTTVDFPKSSLDATKSISAEEQPKDSPDLMFAAKELTEKQPDQSSDLSLYIPLGPEKNAPPIFVRQDLANKSASQKMIQRSGVGHLIRGYLPRKRYQRTEGVPRPIQLRQSLGQYLNPNLETRLGNAYEQVAYRFTSNNTPKVLMVNQLWLWIINEGNVRTSICREPY</sequence>
<organism evidence="1 2">
    <name type="scientific">Sclerotinia nivalis</name>
    <dbReference type="NCBI Taxonomy" id="352851"/>
    <lineage>
        <taxon>Eukaryota</taxon>
        <taxon>Fungi</taxon>
        <taxon>Dikarya</taxon>
        <taxon>Ascomycota</taxon>
        <taxon>Pezizomycotina</taxon>
        <taxon>Leotiomycetes</taxon>
        <taxon>Helotiales</taxon>
        <taxon>Sclerotiniaceae</taxon>
        <taxon>Sclerotinia</taxon>
    </lineage>
</organism>
<dbReference type="Proteomes" id="UP001152300">
    <property type="component" value="Unassembled WGS sequence"/>
</dbReference>
<proteinExistence type="predicted"/>
<dbReference type="EMBL" id="JAPEIS010000004">
    <property type="protein sequence ID" value="KAJ8067237.1"/>
    <property type="molecule type" value="Genomic_DNA"/>
</dbReference>
<name>A0A9X0AQR5_9HELO</name>
<comment type="caution">
    <text evidence="1">The sequence shown here is derived from an EMBL/GenBank/DDBJ whole genome shotgun (WGS) entry which is preliminary data.</text>
</comment>
<protein>
    <submittedName>
        <fullName evidence="1">Uncharacterized protein</fullName>
    </submittedName>
</protein>
<accession>A0A9X0AQR5</accession>
<reference evidence="1" key="1">
    <citation type="submission" date="2022-11" db="EMBL/GenBank/DDBJ databases">
        <title>Genome Resource of Sclerotinia nivalis Strain SnTB1, a Plant Pathogen Isolated from American Ginseng.</title>
        <authorList>
            <person name="Fan S."/>
        </authorList>
    </citation>
    <scope>NUCLEOTIDE SEQUENCE</scope>
    <source>
        <strain evidence="1">SnTB1</strain>
    </source>
</reference>